<evidence type="ECO:0000313" key="1">
    <source>
        <dbReference type="EMBL" id="MED6282946.1"/>
    </source>
</evidence>
<name>A0ABU7E817_9TELE</name>
<gene>
    <name evidence="1" type="ORF">CHARACLAT_003615</name>
</gene>
<reference evidence="1 2" key="1">
    <citation type="submission" date="2021-06" db="EMBL/GenBank/DDBJ databases">
        <authorList>
            <person name="Palmer J.M."/>
        </authorList>
    </citation>
    <scope>NUCLEOTIDE SEQUENCE [LARGE SCALE GENOMIC DNA]</scope>
    <source>
        <strain evidence="1 2">CL_MEX2019</strain>
        <tissue evidence="1">Muscle</tissue>
    </source>
</reference>
<sequence>MSYMGSCTGWHSCNNRHCLGTHGTRIPCWKKAKEEMIHWEILGPPIHVVSTLADTIYLSVVADHVHPVIEVMIPDGFGLFQQPTSEPTYSRNGGVDLTSNFPRAHCNQTIFECPGPKGSSPHLTS</sequence>
<dbReference type="Proteomes" id="UP001352852">
    <property type="component" value="Unassembled WGS sequence"/>
</dbReference>
<evidence type="ECO:0000313" key="2">
    <source>
        <dbReference type="Proteomes" id="UP001352852"/>
    </source>
</evidence>
<organism evidence="1 2">
    <name type="scientific">Characodon lateralis</name>
    <dbReference type="NCBI Taxonomy" id="208331"/>
    <lineage>
        <taxon>Eukaryota</taxon>
        <taxon>Metazoa</taxon>
        <taxon>Chordata</taxon>
        <taxon>Craniata</taxon>
        <taxon>Vertebrata</taxon>
        <taxon>Euteleostomi</taxon>
        <taxon>Actinopterygii</taxon>
        <taxon>Neopterygii</taxon>
        <taxon>Teleostei</taxon>
        <taxon>Neoteleostei</taxon>
        <taxon>Acanthomorphata</taxon>
        <taxon>Ovalentaria</taxon>
        <taxon>Atherinomorphae</taxon>
        <taxon>Cyprinodontiformes</taxon>
        <taxon>Goodeidae</taxon>
        <taxon>Characodon</taxon>
    </lineage>
</organism>
<keyword evidence="2" id="KW-1185">Reference proteome</keyword>
<protein>
    <submittedName>
        <fullName evidence="1">Uncharacterized protein</fullName>
    </submittedName>
</protein>
<comment type="caution">
    <text evidence="1">The sequence shown here is derived from an EMBL/GenBank/DDBJ whole genome shotgun (WGS) entry which is preliminary data.</text>
</comment>
<accession>A0ABU7E817</accession>
<dbReference type="EMBL" id="JAHUTJ010049342">
    <property type="protein sequence ID" value="MED6282946.1"/>
    <property type="molecule type" value="Genomic_DNA"/>
</dbReference>
<proteinExistence type="predicted"/>